<accession>A0A0C2FJE7</accession>
<evidence type="ECO:0000313" key="4">
    <source>
        <dbReference type="Proteomes" id="UP000054047"/>
    </source>
</evidence>
<proteinExistence type="predicted"/>
<sequence length="173" mass="19362">MSSRAAQQPLVIPARLTTVLTSSSALLIEVMMLLDMRVRVCVLYEYKLDHNARTAFENINKAYGKGTISRLSIYKWYGRFRDGNEVLDDEVSPSPMTCNDQLTETAEEEPPVLKSEAPLSTMIEEDPPILKSEAMEGLNLATALASLQNETSTSRRITRSGSKKCEEEMERKA</sequence>
<dbReference type="InterPro" id="IPR041426">
    <property type="entry name" value="Mos1_HTH"/>
</dbReference>
<dbReference type="OrthoDB" id="5866656at2759"/>
<dbReference type="Gene3D" id="1.10.10.1450">
    <property type="match status" value="1"/>
</dbReference>
<dbReference type="Proteomes" id="UP000054047">
    <property type="component" value="Unassembled WGS sequence"/>
</dbReference>
<gene>
    <name evidence="3" type="ORF">ANCDUO_21187</name>
</gene>
<dbReference type="EMBL" id="KN757351">
    <property type="protein sequence ID" value="KIH48740.1"/>
    <property type="molecule type" value="Genomic_DNA"/>
</dbReference>
<organism evidence="3 4">
    <name type="scientific">Ancylostoma duodenale</name>
    <dbReference type="NCBI Taxonomy" id="51022"/>
    <lineage>
        <taxon>Eukaryota</taxon>
        <taxon>Metazoa</taxon>
        <taxon>Ecdysozoa</taxon>
        <taxon>Nematoda</taxon>
        <taxon>Chromadorea</taxon>
        <taxon>Rhabditida</taxon>
        <taxon>Rhabditina</taxon>
        <taxon>Rhabditomorpha</taxon>
        <taxon>Strongyloidea</taxon>
        <taxon>Ancylostomatidae</taxon>
        <taxon>Ancylostomatinae</taxon>
        <taxon>Ancylostoma</taxon>
    </lineage>
</organism>
<protein>
    <recommendedName>
        <fullName evidence="2">Mos1 transposase HTH domain-containing protein</fullName>
    </recommendedName>
</protein>
<evidence type="ECO:0000259" key="2">
    <source>
        <dbReference type="Pfam" id="PF17906"/>
    </source>
</evidence>
<feature type="region of interest" description="Disordered" evidence="1">
    <location>
        <begin position="146"/>
        <end position="173"/>
    </location>
</feature>
<name>A0A0C2FJE7_9BILA</name>
<dbReference type="AlphaFoldDB" id="A0A0C2FJE7"/>
<dbReference type="Pfam" id="PF17906">
    <property type="entry name" value="HTH_48"/>
    <property type="match status" value="1"/>
</dbReference>
<feature type="compositionally biased region" description="Basic and acidic residues" evidence="1">
    <location>
        <begin position="163"/>
        <end position="173"/>
    </location>
</feature>
<feature type="non-terminal residue" evidence="3">
    <location>
        <position position="173"/>
    </location>
</feature>
<evidence type="ECO:0000256" key="1">
    <source>
        <dbReference type="SAM" id="MobiDB-lite"/>
    </source>
</evidence>
<keyword evidence="4" id="KW-1185">Reference proteome</keyword>
<feature type="domain" description="Mos1 transposase HTH" evidence="2">
    <location>
        <begin position="38"/>
        <end position="84"/>
    </location>
</feature>
<evidence type="ECO:0000313" key="3">
    <source>
        <dbReference type="EMBL" id="KIH48740.1"/>
    </source>
</evidence>
<reference evidence="3 4" key="1">
    <citation type="submission" date="2013-12" db="EMBL/GenBank/DDBJ databases">
        <title>Draft genome of the parsitic nematode Ancylostoma duodenale.</title>
        <authorList>
            <person name="Mitreva M."/>
        </authorList>
    </citation>
    <scope>NUCLEOTIDE SEQUENCE [LARGE SCALE GENOMIC DNA]</scope>
    <source>
        <strain evidence="3 4">Zhejiang</strain>
    </source>
</reference>